<dbReference type="VEuPathDB" id="MicrosporidiaDB:DI09_30p40"/>
<dbReference type="HOGENOM" id="CLU_1619447_0_0_1"/>
<dbReference type="RefSeq" id="XP_013238046.1">
    <property type="nucleotide sequence ID" value="XM_013382592.1"/>
</dbReference>
<reference evidence="1 2" key="1">
    <citation type="submission" date="2014-04" db="EMBL/GenBank/DDBJ databases">
        <title>A new species of microsporidia sheds light on the evolution of extreme parasitism.</title>
        <authorList>
            <person name="Haag K.L."/>
            <person name="James T.Y."/>
            <person name="Larsson R."/>
            <person name="Schaer T.M."/>
            <person name="Refardt D."/>
            <person name="Pombert J.-F."/>
            <person name="Ebert D."/>
        </authorList>
    </citation>
    <scope>NUCLEOTIDE SEQUENCE [LARGE SCALE GENOMIC DNA]</scope>
    <source>
        <strain evidence="1 2">UGP3</strain>
        <tissue evidence="1">Spores</tissue>
    </source>
</reference>
<comment type="caution">
    <text evidence="1">The sequence shown here is derived from an EMBL/GenBank/DDBJ whole genome shotgun (WGS) entry which is preliminary data.</text>
</comment>
<organism evidence="1 2">
    <name type="scientific">Mitosporidium daphniae</name>
    <dbReference type="NCBI Taxonomy" id="1485682"/>
    <lineage>
        <taxon>Eukaryota</taxon>
        <taxon>Fungi</taxon>
        <taxon>Fungi incertae sedis</taxon>
        <taxon>Microsporidia</taxon>
        <taxon>Mitosporidium</taxon>
    </lineage>
</organism>
<evidence type="ECO:0000313" key="1">
    <source>
        <dbReference type="EMBL" id="KGG51588.1"/>
    </source>
</evidence>
<gene>
    <name evidence="1" type="ORF">DI09_30p40</name>
</gene>
<protein>
    <submittedName>
        <fullName evidence="1">Uncharacterized protein</fullName>
    </submittedName>
</protein>
<evidence type="ECO:0000313" key="2">
    <source>
        <dbReference type="Proteomes" id="UP000029725"/>
    </source>
</evidence>
<name>A0A098VRB2_9MICR</name>
<accession>A0A098VRB2</accession>
<proteinExistence type="predicted"/>
<keyword evidence="2" id="KW-1185">Reference proteome</keyword>
<dbReference type="AlphaFoldDB" id="A0A098VRB2"/>
<dbReference type="EMBL" id="JMKJ01000233">
    <property type="protein sequence ID" value="KGG51588.1"/>
    <property type="molecule type" value="Genomic_DNA"/>
</dbReference>
<dbReference type="GeneID" id="25259524"/>
<dbReference type="Proteomes" id="UP000029725">
    <property type="component" value="Unassembled WGS sequence"/>
</dbReference>
<sequence length="164" mass="18162">MEPSNSSAIKATLGDSSVIKPSFDFCQHLITIPLCPTFENLNFNTLQVLLRFRSSPNHGTKYLAQKKLQKVRNALISQAFTSPLFAGIAELSTNLGTLLVRSSRPHNDPSKAQSLDAFWISYFSLLAALENLFSKLKISENKKTRKKPLYNTSARVNGKAGGFK</sequence>